<gene>
    <name evidence="2" type="ORF">GCM10025881_19830</name>
</gene>
<reference evidence="3" key="1">
    <citation type="journal article" date="2019" name="Int. J. Syst. Evol. Microbiol.">
        <title>The Global Catalogue of Microorganisms (GCM) 10K type strain sequencing project: providing services to taxonomists for standard genome sequencing and annotation.</title>
        <authorList>
            <consortium name="The Broad Institute Genomics Platform"/>
            <consortium name="The Broad Institute Genome Sequencing Center for Infectious Disease"/>
            <person name="Wu L."/>
            <person name="Ma J."/>
        </authorList>
    </citation>
    <scope>NUCLEOTIDE SEQUENCE [LARGE SCALE GENOMIC DNA]</scope>
    <source>
        <strain evidence="3">NBRC 108894</strain>
    </source>
</reference>
<proteinExistence type="predicted"/>
<dbReference type="PANTHER" id="PTHR36456">
    <property type="entry name" value="UPF0232 PROTEIN SCO3875"/>
    <property type="match status" value="1"/>
</dbReference>
<comment type="caution">
    <text evidence="2">The sequence shown here is derived from an EMBL/GenBank/DDBJ whole genome shotgun (WGS) entry which is preliminary data.</text>
</comment>
<feature type="region of interest" description="Disordered" evidence="1">
    <location>
        <begin position="30"/>
        <end position="54"/>
    </location>
</feature>
<name>A0ABQ6K496_9MICO</name>
<evidence type="ECO:0000313" key="2">
    <source>
        <dbReference type="EMBL" id="GMA95159.1"/>
    </source>
</evidence>
<dbReference type="Pfam" id="PF05258">
    <property type="entry name" value="DciA"/>
    <property type="match status" value="1"/>
</dbReference>
<keyword evidence="3" id="KW-1185">Reference proteome</keyword>
<dbReference type="Proteomes" id="UP001157034">
    <property type="component" value="Unassembled WGS sequence"/>
</dbReference>
<dbReference type="InterPro" id="IPR007922">
    <property type="entry name" value="DciA-like"/>
</dbReference>
<evidence type="ECO:0008006" key="4">
    <source>
        <dbReference type="Google" id="ProtNLM"/>
    </source>
</evidence>
<protein>
    <recommendedName>
        <fullName evidence="4">DUF721 domain-containing protein</fullName>
    </recommendedName>
</protein>
<evidence type="ECO:0000256" key="1">
    <source>
        <dbReference type="SAM" id="MobiDB-lite"/>
    </source>
</evidence>
<dbReference type="EMBL" id="BSVB01000001">
    <property type="protein sequence ID" value="GMA95159.1"/>
    <property type="molecule type" value="Genomic_DNA"/>
</dbReference>
<organism evidence="2 3">
    <name type="scientific">Pseudolysinimonas kribbensis</name>
    <dbReference type="NCBI Taxonomy" id="433641"/>
    <lineage>
        <taxon>Bacteria</taxon>
        <taxon>Bacillati</taxon>
        <taxon>Actinomycetota</taxon>
        <taxon>Actinomycetes</taxon>
        <taxon>Micrococcales</taxon>
        <taxon>Microbacteriaceae</taxon>
        <taxon>Pseudolysinimonas</taxon>
    </lineage>
</organism>
<sequence>MIRRAEEGEPVPEHVAVFRHFRDVFGEPGMRGADARRRRRAAREEGTVPYGPGREPRGILDVVDDLTSSRGWESPLAEAVLLASWGDIIGADNAAHTTPIAIEQGLLTVRCESNSWATQLRSMRMQVVAKIEERHRAAGISDVRFIGPDAPSWNHGLRKVPGRGPRDTYG</sequence>
<accession>A0ABQ6K496</accession>
<dbReference type="RefSeq" id="WP_284253979.1">
    <property type="nucleotide sequence ID" value="NZ_BAAAQO010000002.1"/>
</dbReference>
<evidence type="ECO:0000313" key="3">
    <source>
        <dbReference type="Proteomes" id="UP001157034"/>
    </source>
</evidence>
<dbReference type="PANTHER" id="PTHR36456:SF1">
    <property type="entry name" value="UPF0232 PROTEIN SCO3875"/>
    <property type="match status" value="1"/>
</dbReference>